<keyword evidence="2" id="KW-1185">Reference proteome</keyword>
<reference evidence="1 2" key="1">
    <citation type="journal article" date="2013" name="Genome Biol.">
        <title>Genomic analysis reveals key aspects of prokaryotic symbiosis in the phototrophic consortium "Chlorochromatium aggregatum".</title>
        <authorList>
            <person name="Liu Z."/>
            <person name="Muller J."/>
            <person name="Li T."/>
            <person name="Alvey R.M."/>
            <person name="Vogl K."/>
            <person name="Frigaard N.U."/>
            <person name="Rockwell N.C."/>
            <person name="Boyd E.S."/>
            <person name="Tomsho L.P."/>
            <person name="Schuster S.C."/>
            <person name="Henke P."/>
            <person name="Rohde M."/>
            <person name="Overmann J."/>
            <person name="Bryant D.A."/>
        </authorList>
    </citation>
    <scope>NUCLEOTIDE SEQUENCE [LARGE SCALE GENOMIC DNA]</scope>
    <source>
        <strain evidence="1">CR</strain>
    </source>
</reference>
<gene>
    <name evidence="1" type="ORF">Cenrod_2517</name>
</gene>
<organism evidence="1 2">
    <name type="scientific">Candidatus Symbiobacter mobilis CR</name>
    <dbReference type="NCBI Taxonomy" id="946483"/>
    <lineage>
        <taxon>Bacteria</taxon>
        <taxon>Pseudomonadati</taxon>
        <taxon>Pseudomonadota</taxon>
        <taxon>Betaproteobacteria</taxon>
        <taxon>Burkholderiales</taxon>
        <taxon>Comamonadaceae</taxon>
    </lineage>
</organism>
<proteinExistence type="predicted"/>
<dbReference type="HOGENOM" id="CLU_2714929_0_0_4"/>
<evidence type="ECO:0000313" key="2">
    <source>
        <dbReference type="Proteomes" id="UP000017184"/>
    </source>
</evidence>
<evidence type="ECO:0000313" key="1">
    <source>
        <dbReference type="EMBL" id="AGX88571.1"/>
    </source>
</evidence>
<dbReference type="EMBL" id="CP004885">
    <property type="protein sequence ID" value="AGX88571.1"/>
    <property type="molecule type" value="Genomic_DNA"/>
</dbReference>
<sequence>MWELPGVRVDPFPPKHLIFLVEQDDADIGPESVPVEHNQSPIVSNCSDYAQPGPLVGIAGAGAALPPLIDLG</sequence>
<protein>
    <submittedName>
        <fullName evidence="1">Uncharacterized protein</fullName>
    </submittedName>
</protein>
<dbReference type="AlphaFoldDB" id="U5NAI7"/>
<name>U5NAI7_9BURK</name>
<accession>U5NAI7</accession>
<dbReference type="Proteomes" id="UP000017184">
    <property type="component" value="Chromosome"/>
</dbReference>
<dbReference type="KEGG" id="cbx:Cenrod_2517"/>